<evidence type="ECO:0000256" key="1">
    <source>
        <dbReference type="ARBA" id="ARBA00007613"/>
    </source>
</evidence>
<keyword evidence="2" id="KW-0449">Lipoprotein</keyword>
<evidence type="ECO:0000256" key="2">
    <source>
        <dbReference type="RuleBase" id="RU362097"/>
    </source>
</evidence>
<dbReference type="NCBIfam" id="TIGR01845">
    <property type="entry name" value="outer_NodT"/>
    <property type="match status" value="1"/>
</dbReference>
<keyword evidence="2" id="KW-0564">Palmitate</keyword>
<dbReference type="GO" id="GO:0005886">
    <property type="term" value="C:plasma membrane"/>
    <property type="evidence" value="ECO:0007669"/>
    <property type="project" value="UniProtKB-SubCell"/>
</dbReference>
<dbReference type="RefSeq" id="WP_237380550.1">
    <property type="nucleotide sequence ID" value="NZ_CP071793.1"/>
</dbReference>
<dbReference type="AlphaFoldDB" id="A0A8A4TN81"/>
<proteinExistence type="inferred from homology"/>
<dbReference type="Proteomes" id="UP000663929">
    <property type="component" value="Chromosome"/>
</dbReference>
<gene>
    <name evidence="3" type="ORF">J3U87_34190</name>
</gene>
<dbReference type="InterPro" id="IPR010131">
    <property type="entry name" value="MdtP/NodT-like"/>
</dbReference>
<dbReference type="Pfam" id="PF02321">
    <property type="entry name" value="OEP"/>
    <property type="match status" value="2"/>
</dbReference>
<evidence type="ECO:0000313" key="3">
    <source>
        <dbReference type="EMBL" id="QTD50664.1"/>
    </source>
</evidence>
<keyword evidence="4" id="KW-1185">Reference proteome</keyword>
<dbReference type="KEGG" id="scor:J3U87_34190"/>
<accession>A0A8A4TN81</accession>
<keyword evidence="2" id="KW-0812">Transmembrane</keyword>
<name>A0A8A4TN81_SULCO</name>
<dbReference type="GO" id="GO:0015562">
    <property type="term" value="F:efflux transmembrane transporter activity"/>
    <property type="evidence" value="ECO:0007669"/>
    <property type="project" value="InterPro"/>
</dbReference>
<dbReference type="Gene3D" id="2.20.200.10">
    <property type="entry name" value="Outer membrane efflux proteins (OEP)"/>
    <property type="match status" value="1"/>
</dbReference>
<dbReference type="Gene3D" id="1.20.1600.10">
    <property type="entry name" value="Outer membrane efflux proteins (OEP)"/>
    <property type="match status" value="1"/>
</dbReference>
<keyword evidence="2" id="KW-1134">Transmembrane beta strand</keyword>
<comment type="similarity">
    <text evidence="1 2">Belongs to the outer membrane factor (OMF) (TC 1.B.17) family.</text>
</comment>
<dbReference type="PANTHER" id="PTHR30203:SF29">
    <property type="entry name" value="PROTEIN CYAE"/>
    <property type="match status" value="1"/>
</dbReference>
<evidence type="ECO:0000313" key="4">
    <source>
        <dbReference type="Proteomes" id="UP000663929"/>
    </source>
</evidence>
<sequence>MAILESFLRWTTRHLGRFTGLALALAVCGCAAHREADLELPPEVRTELPQTWREPAGDLPVSDALLDLIDDERLAALVEEALANNPNLAATALRLEASGLLARVTRARHLPRVDAGFEATRDNRSLDPETGGTRTANSLRPALSFSWELDLWGRLADERRAADTGYQAQEADWLALRDALAARIIQAWVTVVAERRAVAVQERRLALLAEVEDMWRARYRNGLASYDELATAKTQTALAQSDRDAQQNAVRQSERRLEVLLGRVPRTEIPGATELPEIGATGLDVPATVLLHRPDIRAALARLASARATASAADKARYPQLRLSGQVFREAARLDGLGSASTGWNLLGSLFQPLFDGGALALNARAEANLADAALMDLYEHVLRALEEVENALDRERTLTAQIESLDTALGEAHRSSAFFEKRYREGLDSLQSLLIAREQEISVRLQWENLQATRLVNRIDLALAAGLGTETRPWVGVTP</sequence>
<dbReference type="EMBL" id="CP071793">
    <property type="protein sequence ID" value="QTD50664.1"/>
    <property type="molecule type" value="Genomic_DNA"/>
</dbReference>
<reference evidence="3" key="1">
    <citation type="submission" date="2021-03" db="EMBL/GenBank/DDBJ databases">
        <title>Acanthopleuribacteraceae sp. M133.</title>
        <authorList>
            <person name="Wang G."/>
        </authorList>
    </citation>
    <scope>NUCLEOTIDE SEQUENCE</scope>
    <source>
        <strain evidence="3">M133</strain>
    </source>
</reference>
<protein>
    <submittedName>
        <fullName evidence="3">TolC family protein</fullName>
    </submittedName>
</protein>
<organism evidence="3 4">
    <name type="scientific">Sulfidibacter corallicola</name>
    <dbReference type="NCBI Taxonomy" id="2818388"/>
    <lineage>
        <taxon>Bacteria</taxon>
        <taxon>Pseudomonadati</taxon>
        <taxon>Acidobacteriota</taxon>
        <taxon>Holophagae</taxon>
        <taxon>Acanthopleuribacterales</taxon>
        <taxon>Acanthopleuribacteraceae</taxon>
        <taxon>Sulfidibacter</taxon>
    </lineage>
</organism>
<dbReference type="PANTHER" id="PTHR30203">
    <property type="entry name" value="OUTER MEMBRANE CATION EFFLUX PROTEIN"/>
    <property type="match status" value="1"/>
</dbReference>
<dbReference type="InterPro" id="IPR003423">
    <property type="entry name" value="OMP_efflux"/>
</dbReference>
<comment type="subcellular location">
    <subcellularLocation>
        <location evidence="2">Cell membrane</location>
        <topology evidence="2">Lipid-anchor</topology>
    </subcellularLocation>
</comment>
<keyword evidence="2" id="KW-0472">Membrane</keyword>
<dbReference type="SUPFAM" id="SSF56954">
    <property type="entry name" value="Outer membrane efflux proteins (OEP)"/>
    <property type="match status" value="1"/>
</dbReference>